<dbReference type="PRINTS" id="PR00862">
    <property type="entry name" value="PROLIGOPTASE"/>
</dbReference>
<sequence length="707" mass="79914">MTNLHSSMIWQPSSDAVDPYIGLEALDSHAVDAWCRAQSTRTLTEFGRTARTDTLTRRLVEVMTADDRIVTCWRSGVWAYNIWIDESHPLGLVRRTSWNAWIEGIPKWETVLDIDALDLNNRDGDDTRWVLVSFDLIYPAADRALVFLAPGGSDTHIVLEFDVEARAFVENGFELLVPGHHSVDWIDRDTVYVSWDDSSVSATPALTDAGYPRHVRRWRRGTPVADGPVVFECKQEELSATVSYDPVQARHIASRGTTFFEVEQFWLDERTGEWRLYDIQRDADLFEWNEWLFVMPRTDWNINATIYRGGSLLTIRRDAFLDGNRHFTILFEPTERNILSNVEYTKRWLIVSHKNESVTRVTLWHPPVSSDGVWDMRDMPLPAGCEASVTAVDSTRDDIVLVYADHFLTRPALYLTELSSDAPWRLLGQLPARFDATGFVAQRRYAMASDGVQIPYWLIGREEDLQGKPRPCLLYGYGGFEVPVDTPAYLDTMGFSWLEPGGVYAIASIRGGGEFGPEWHRAAQRENRQVAFDDFIAVAEALIDSGVTTPEQLAITGESNGGLLTATCMIQRPELFGAVISDVPILDMSRFHLMLQGALWIGEYGDPDNQDDYQMLMEYSPYHNVNANISYPPVLFISSSTDDRVHPGHARKMVAKMQALGHNEVWYLEHRDGGHGAGVEPETIARASATKFEFLRAKIGAMLRPIA</sequence>
<dbReference type="Proteomes" id="UP000494172">
    <property type="component" value="Unassembled WGS sequence"/>
</dbReference>
<dbReference type="Gene3D" id="2.130.10.120">
    <property type="entry name" value="Prolyl oligopeptidase, N-terminal domain"/>
    <property type="match status" value="1"/>
</dbReference>
<evidence type="ECO:0000256" key="2">
    <source>
        <dbReference type="ARBA" id="ARBA00022801"/>
    </source>
</evidence>
<dbReference type="EMBL" id="CABVPX010000057">
    <property type="protein sequence ID" value="VWC44786.1"/>
    <property type="molecule type" value="Genomic_DNA"/>
</dbReference>
<comment type="caution">
    <text evidence="6">The sequence shown here is derived from an EMBL/GenBank/DDBJ whole genome shotgun (WGS) entry which is preliminary data.</text>
</comment>
<evidence type="ECO:0000259" key="4">
    <source>
        <dbReference type="Pfam" id="PF00326"/>
    </source>
</evidence>
<reference evidence="6 7" key="1">
    <citation type="submission" date="2019-09" db="EMBL/GenBank/DDBJ databases">
        <authorList>
            <person name="Depoorter E."/>
        </authorList>
    </citation>
    <scope>NUCLEOTIDE SEQUENCE [LARGE SCALE GENOMIC DNA]</scope>
    <source>
        <strain evidence="6">LMG 24066</strain>
    </source>
</reference>
<keyword evidence="2" id="KW-0378">Hydrolase</keyword>
<organism evidence="6 7">
    <name type="scientific">Burkholderia arboris</name>
    <dbReference type="NCBI Taxonomy" id="488730"/>
    <lineage>
        <taxon>Bacteria</taxon>
        <taxon>Pseudomonadati</taxon>
        <taxon>Pseudomonadota</taxon>
        <taxon>Betaproteobacteria</taxon>
        <taxon>Burkholderiales</taxon>
        <taxon>Burkholderiaceae</taxon>
        <taxon>Burkholderia</taxon>
        <taxon>Burkholderia cepacia complex</taxon>
    </lineage>
</organism>
<name>A0A9Q9UV01_9BURK</name>
<accession>A0A9Q9UV01</accession>
<dbReference type="SUPFAM" id="SSF50993">
    <property type="entry name" value="Peptidase/esterase 'gauge' domain"/>
    <property type="match status" value="1"/>
</dbReference>
<protein>
    <submittedName>
        <fullName evidence="6">Peptidase S9 prolyl oligopeptidase</fullName>
    </submittedName>
</protein>
<dbReference type="InterPro" id="IPR029058">
    <property type="entry name" value="AB_hydrolase_fold"/>
</dbReference>
<keyword evidence="1" id="KW-0645">Protease</keyword>
<dbReference type="AlphaFoldDB" id="A0A9Q9UV01"/>
<evidence type="ECO:0000256" key="3">
    <source>
        <dbReference type="ARBA" id="ARBA00022825"/>
    </source>
</evidence>
<keyword evidence="3" id="KW-0720">Serine protease</keyword>
<dbReference type="Gene3D" id="3.40.50.1820">
    <property type="entry name" value="alpha/beta hydrolase"/>
    <property type="match status" value="1"/>
</dbReference>
<evidence type="ECO:0000313" key="6">
    <source>
        <dbReference type="EMBL" id="VWC44786.1"/>
    </source>
</evidence>
<dbReference type="PANTHER" id="PTHR42881">
    <property type="entry name" value="PROLYL ENDOPEPTIDASE"/>
    <property type="match status" value="1"/>
</dbReference>
<dbReference type="InterPro" id="IPR001375">
    <property type="entry name" value="Peptidase_S9_cat"/>
</dbReference>
<feature type="domain" description="Peptidase S9 prolyl oligopeptidase catalytic" evidence="4">
    <location>
        <begin position="495"/>
        <end position="700"/>
    </location>
</feature>
<dbReference type="Pfam" id="PF02897">
    <property type="entry name" value="Peptidase_S9_N"/>
    <property type="match status" value="1"/>
</dbReference>
<dbReference type="Pfam" id="PF00326">
    <property type="entry name" value="Peptidase_S9"/>
    <property type="match status" value="1"/>
</dbReference>
<dbReference type="InterPro" id="IPR002470">
    <property type="entry name" value="Peptidase_S9A"/>
</dbReference>
<dbReference type="GO" id="GO:0004252">
    <property type="term" value="F:serine-type endopeptidase activity"/>
    <property type="evidence" value="ECO:0007669"/>
    <property type="project" value="InterPro"/>
</dbReference>
<evidence type="ECO:0000256" key="1">
    <source>
        <dbReference type="ARBA" id="ARBA00022670"/>
    </source>
</evidence>
<feature type="domain" description="Peptidase S9A N-terminal" evidence="5">
    <location>
        <begin position="14"/>
        <end position="403"/>
    </location>
</feature>
<dbReference type="InterPro" id="IPR051167">
    <property type="entry name" value="Prolyl_oligopep/macrocyclase"/>
</dbReference>
<dbReference type="GO" id="GO:0005829">
    <property type="term" value="C:cytosol"/>
    <property type="evidence" value="ECO:0007669"/>
    <property type="project" value="TreeGrafter"/>
</dbReference>
<dbReference type="GO" id="GO:0070012">
    <property type="term" value="F:oligopeptidase activity"/>
    <property type="evidence" value="ECO:0007669"/>
    <property type="project" value="TreeGrafter"/>
</dbReference>
<dbReference type="PANTHER" id="PTHR42881:SF13">
    <property type="entry name" value="PROLYL ENDOPEPTIDASE"/>
    <property type="match status" value="1"/>
</dbReference>
<dbReference type="SUPFAM" id="SSF53474">
    <property type="entry name" value="alpha/beta-Hydrolases"/>
    <property type="match status" value="1"/>
</dbReference>
<proteinExistence type="predicted"/>
<gene>
    <name evidence="6" type="ORF">BAR24066_07270</name>
</gene>
<dbReference type="InterPro" id="IPR023302">
    <property type="entry name" value="Pept_S9A_N"/>
</dbReference>
<evidence type="ECO:0000259" key="5">
    <source>
        <dbReference type="Pfam" id="PF02897"/>
    </source>
</evidence>
<evidence type="ECO:0000313" key="7">
    <source>
        <dbReference type="Proteomes" id="UP000494172"/>
    </source>
</evidence>
<dbReference type="GO" id="GO:0006508">
    <property type="term" value="P:proteolysis"/>
    <property type="evidence" value="ECO:0007669"/>
    <property type="project" value="UniProtKB-KW"/>
</dbReference>